<feature type="compositionally biased region" description="Basic and acidic residues" evidence="1">
    <location>
        <begin position="1"/>
        <end position="14"/>
    </location>
</feature>
<name>A0A284S5L8_ARMOS</name>
<protein>
    <submittedName>
        <fullName evidence="2">Uncharacterized protein</fullName>
    </submittedName>
</protein>
<evidence type="ECO:0000313" key="3">
    <source>
        <dbReference type="Proteomes" id="UP000219338"/>
    </source>
</evidence>
<evidence type="ECO:0000256" key="1">
    <source>
        <dbReference type="SAM" id="MobiDB-lite"/>
    </source>
</evidence>
<accession>A0A284S5L8</accession>
<dbReference type="Proteomes" id="UP000219338">
    <property type="component" value="Unassembled WGS sequence"/>
</dbReference>
<dbReference type="STRING" id="47428.A0A284S5L8"/>
<gene>
    <name evidence="2" type="ORF">ARMOST_19832</name>
</gene>
<keyword evidence="3" id="KW-1185">Reference proteome</keyword>
<feature type="compositionally biased region" description="Polar residues" evidence="1">
    <location>
        <begin position="89"/>
        <end position="98"/>
    </location>
</feature>
<evidence type="ECO:0000313" key="2">
    <source>
        <dbReference type="EMBL" id="SJL16312.1"/>
    </source>
</evidence>
<feature type="region of interest" description="Disordered" evidence="1">
    <location>
        <begin position="302"/>
        <end position="328"/>
    </location>
</feature>
<proteinExistence type="predicted"/>
<dbReference type="AlphaFoldDB" id="A0A284S5L8"/>
<sequence length="328" mass="36822">MNHHSQETLREGSHRQLPPPPPPGGPNDPDDPNGSDGSHGQDRAPQRSGRSSGGNGPLPPPPPRGDDGGGDGSGSSGDESDNHPRRNGQMGSYQSSTIPCGARNEEAYSCFHGLVHDRICRFIDDHLMVCLRLPEGVKPPQLDIKSVKPYDGDPSMEILWDWLKSLVIHLETQQLGGPDHDWEQKLIIELVLTGKAKKWYHDHVIEIDNSHEWTFTTEAQTKFEKATFMERGGSIEGFRDLLESYIRNMTLKPDDYIVWKLFMKRIPPAMRNAILEDHLRVELNTLDELVLSGKAWEDTERSKKEYMGRDMPLAHKAGDRASSSRDQP</sequence>
<feature type="compositionally biased region" description="Pro residues" evidence="1">
    <location>
        <begin position="17"/>
        <end position="26"/>
    </location>
</feature>
<feature type="region of interest" description="Disordered" evidence="1">
    <location>
        <begin position="1"/>
        <end position="98"/>
    </location>
</feature>
<dbReference type="OMA" id="IDNSHEW"/>
<reference evidence="3" key="1">
    <citation type="journal article" date="2017" name="Nat. Ecol. Evol.">
        <title>Genome expansion and lineage-specific genetic innovations in the forest pathogenic fungi Armillaria.</title>
        <authorList>
            <person name="Sipos G."/>
            <person name="Prasanna A.N."/>
            <person name="Walter M.C."/>
            <person name="O'Connor E."/>
            <person name="Balint B."/>
            <person name="Krizsan K."/>
            <person name="Kiss B."/>
            <person name="Hess J."/>
            <person name="Varga T."/>
            <person name="Slot J."/>
            <person name="Riley R."/>
            <person name="Boka B."/>
            <person name="Rigling D."/>
            <person name="Barry K."/>
            <person name="Lee J."/>
            <person name="Mihaltcheva S."/>
            <person name="LaButti K."/>
            <person name="Lipzen A."/>
            <person name="Waldron R."/>
            <person name="Moloney N.M."/>
            <person name="Sperisen C."/>
            <person name="Kredics L."/>
            <person name="Vagvoelgyi C."/>
            <person name="Patrignani A."/>
            <person name="Fitzpatrick D."/>
            <person name="Nagy I."/>
            <person name="Doyle S."/>
            <person name="Anderson J.B."/>
            <person name="Grigoriev I.V."/>
            <person name="Gueldener U."/>
            <person name="Muensterkoetter M."/>
            <person name="Nagy L.G."/>
        </authorList>
    </citation>
    <scope>NUCLEOTIDE SEQUENCE [LARGE SCALE GENOMIC DNA]</scope>
    <source>
        <strain evidence="3">C18/9</strain>
    </source>
</reference>
<organism evidence="2 3">
    <name type="scientific">Armillaria ostoyae</name>
    <name type="common">Armillaria root rot fungus</name>
    <dbReference type="NCBI Taxonomy" id="47428"/>
    <lineage>
        <taxon>Eukaryota</taxon>
        <taxon>Fungi</taxon>
        <taxon>Dikarya</taxon>
        <taxon>Basidiomycota</taxon>
        <taxon>Agaricomycotina</taxon>
        <taxon>Agaricomycetes</taxon>
        <taxon>Agaricomycetidae</taxon>
        <taxon>Agaricales</taxon>
        <taxon>Marasmiineae</taxon>
        <taxon>Physalacriaceae</taxon>
        <taxon>Armillaria</taxon>
    </lineage>
</organism>
<dbReference type="OrthoDB" id="3060267at2759"/>
<dbReference type="EMBL" id="FUEG01000034">
    <property type="protein sequence ID" value="SJL16312.1"/>
    <property type="molecule type" value="Genomic_DNA"/>
</dbReference>